<evidence type="ECO:0000256" key="6">
    <source>
        <dbReference type="ARBA" id="ARBA00023277"/>
    </source>
</evidence>
<dbReference type="Pfam" id="PF04616">
    <property type="entry name" value="Glyco_hydro_43"/>
    <property type="match status" value="1"/>
</dbReference>
<dbReference type="InterPro" id="IPR013320">
    <property type="entry name" value="ConA-like_dom_sf"/>
</dbReference>
<dbReference type="SUPFAM" id="SSF49899">
    <property type="entry name" value="Concanavalin A-like lectins/glucanases"/>
    <property type="match status" value="2"/>
</dbReference>
<dbReference type="InterPro" id="IPR006558">
    <property type="entry name" value="LamG-like"/>
</dbReference>
<dbReference type="Pfam" id="PF20578">
    <property type="entry name" value="aBig_2"/>
    <property type="match status" value="2"/>
</dbReference>
<dbReference type="KEGG" id="rfs:C1I64_18110"/>
<dbReference type="GO" id="GO:0045493">
    <property type="term" value="P:xylan catabolic process"/>
    <property type="evidence" value="ECO:0007669"/>
    <property type="project" value="UniProtKB-KW"/>
</dbReference>
<evidence type="ECO:0000256" key="2">
    <source>
        <dbReference type="ARBA" id="ARBA00022651"/>
    </source>
</evidence>
<evidence type="ECO:0000256" key="7">
    <source>
        <dbReference type="ARBA" id="ARBA00023295"/>
    </source>
</evidence>
<dbReference type="PANTHER" id="PTHR43772:SF2">
    <property type="entry name" value="PUTATIVE (AFU_ORTHOLOGUE AFUA_2G04480)-RELATED"/>
    <property type="match status" value="1"/>
</dbReference>
<dbReference type="SMART" id="SM00560">
    <property type="entry name" value="LamGL"/>
    <property type="match status" value="2"/>
</dbReference>
<reference evidence="12 13" key="1">
    <citation type="submission" date="2018-03" db="EMBL/GenBank/DDBJ databases">
        <title>Bacteriophage NCPPB3778 and a type I-E CRISPR drive the evolution of the US Biological Select Agent, Rathayibacter toxicus.</title>
        <authorList>
            <person name="Davis E.W.II."/>
            <person name="Tabima J.F."/>
            <person name="Weisberg A.J."/>
            <person name="Dantas Lopes L."/>
            <person name="Wiseman M.S."/>
            <person name="Wiseman M.S."/>
            <person name="Pupko T."/>
            <person name="Belcher M.S."/>
            <person name="Sechler A.J."/>
            <person name="Tancos M.A."/>
            <person name="Schroeder B.K."/>
            <person name="Murray T.D."/>
            <person name="Luster D.G."/>
            <person name="Schneider W.L."/>
            <person name="Rogers E."/>
            <person name="Andreote F.D."/>
            <person name="Grunwald N.J."/>
            <person name="Putnam M.L."/>
            <person name="Chang J.H."/>
        </authorList>
    </citation>
    <scope>NUCLEOTIDE SEQUENCE [LARGE SCALE GENOMIC DNA]</scope>
    <source>
        <strain evidence="12 13">DSM 15932</strain>
    </source>
</reference>
<dbReference type="CDD" id="cd08983">
    <property type="entry name" value="GH43_Bt3655-like"/>
    <property type="match status" value="1"/>
</dbReference>
<dbReference type="InterPro" id="IPR046780">
    <property type="entry name" value="aBig_2"/>
</dbReference>
<dbReference type="CDD" id="cd18828">
    <property type="entry name" value="GH43_BT3675-like"/>
    <property type="match status" value="1"/>
</dbReference>
<evidence type="ECO:0000259" key="11">
    <source>
        <dbReference type="SMART" id="SM00560"/>
    </source>
</evidence>
<keyword evidence="3 10" id="KW-0732">Signal</keyword>
<dbReference type="InterPro" id="IPR006710">
    <property type="entry name" value="Glyco_hydro_43"/>
</dbReference>
<name>A0A3Q9UYW6_9MICO</name>
<evidence type="ECO:0000256" key="8">
    <source>
        <dbReference type="PIRSR" id="PIRSR606710-1"/>
    </source>
</evidence>
<evidence type="ECO:0000313" key="12">
    <source>
        <dbReference type="EMBL" id="AZZ53763.1"/>
    </source>
</evidence>
<dbReference type="Proteomes" id="UP000285317">
    <property type="component" value="Chromosome"/>
</dbReference>
<dbReference type="RefSeq" id="WP_127888175.1">
    <property type="nucleotide sequence ID" value="NZ_CP028137.1"/>
</dbReference>
<evidence type="ECO:0000256" key="4">
    <source>
        <dbReference type="ARBA" id="ARBA00022801"/>
    </source>
</evidence>
<dbReference type="Gene3D" id="2.60.40.2340">
    <property type="match status" value="1"/>
</dbReference>
<keyword evidence="6" id="KW-0119">Carbohydrate metabolism</keyword>
<protein>
    <submittedName>
        <fullName evidence="12">Beta-xylosidase</fullName>
    </submittedName>
</protein>
<keyword evidence="2" id="KW-0624">Polysaccharide degradation</keyword>
<sequence length="1439" mass="149941">MKPFLRPVVLVTALALTVPLLTAQSAAAAPADDLVLRYALDATSGTTAVDSSGKGRDGVLSGGAVASGAAGVTLDGVDDFVKLPDDVLAGLSSITVSTEVLVKPSQGTPYFIWGLGNTTNNAGNGYLYTTGNSYKTSIATGNWTTEQTVNSGADLARGVWKTLTYTLDDASDTARLYLDGAQVAQQTGVTITPGAIGGGSTTANAIGRSVYTGDKFLAGSVRDFRIYSSALSAADVATLQASDATRTTRDAAALTLGDLSAVTANLTLPTTGPNGSAIAWSSSNAAVVSSSGVVTRPATGTAQAVLTATVTRGSATQTRTFTATVPAQDANADAQKALDALSIVNAGDVRGNITLPAKAGAYDVTWASSNTAVVSTTGVVKRQAATTAVTLTATIAGTTATRKLPVTVTAAPADLDTEYDAGYLWTHFASTDYEKIYFGSSTDGLHWSKLNNDKAVLANLAGTLGVRDPHLVRSPTGDEYWILGTDLHAEGTAGGGSWDQVNASQKLVVWRSTDLVNWGQQSLVFAGAPNAGNVWAPEAIWDEATGQYYVYWSGRDKTQVNTDDWALRVYVSTTRDFQSFSTPKVWLDENSSTNNADGPNIIDTTIAVENGVYYRFSTSDWRTVVDKASSLAGPWTRVIARGEETSRGLSDHLEGLTVYQLPDGRWVVMGDSFGYSAYVTDTLADMRFTALPVGTTGASTYSFSKPFRHGSVLRLSSAEEARITAAYGATSTGPTPKPVNSKGEILRYTFDGGSGTTVTDSSGNGLNGTIVSGGTWQTGSVKLDGTDDYIKLPDNLLAGVTDVTVQTEVWIDPAQSGAYFLYGLGNTTNGAGDGYLFTSGNNYRTSLTTGNYTTEQTVSSGSAVPRGQWAQLTYTLSGTTATLYLDGVRVGGGTVTADPKDIGGGTTTANSIGRSNYDADNRFRGQVREFALYNRALSSAEVLASSGNTTVLADVTLTGDVLKTAPIVDQATRTVTLPVKPGTDRSKLTATYSTAAGVTASPASGTVRDLRTPQTVVLTPAGGGATTTWTLKAVEMKSPVLPGLYADPNIAVFGDTYYLYATSDGFPGWGGKTFYAWSSKNLVDWTRSAQPILTLDGANGNVPWATGNAWAPTIIEKGGKYYFYFSGHNAALDRKTIGVAVASSPMGPFTAQQSPMITNGESVKSGQAIDPAAFTDPATGKSYLFWGNGAPVYAELSDDMLSVKAGTIKTISGLTDFREGAFMNHRNGLYHLTYSIDDTGSENYKVGYATSTSIDGPWTYRGVILEKDPAQGILATGHSSIINVPGTDDWYIAYHRFAIPGGDGQHRETTIDKVTFDPTTGLMQKVVPTLTSVSPQTVPTAAPAITATATASTRCVQGKVVLSVVATNPNAFPVKMVVTSTSGSKTFAEVAAGKSVTHSFTTRTAALPAGSATATATAFVAGKPATATATAPYAAASCG</sequence>
<dbReference type="InterPro" id="IPR052176">
    <property type="entry name" value="Glycosyl_Hydrlase_43_Enz"/>
</dbReference>
<comment type="similarity">
    <text evidence="1">Belongs to the glycosyl hydrolase 43 family.</text>
</comment>
<feature type="active site" description="Proton donor" evidence="8">
    <location>
        <position position="1219"/>
    </location>
</feature>
<dbReference type="InterPro" id="IPR023296">
    <property type="entry name" value="Glyco_hydro_beta-prop_sf"/>
</dbReference>
<dbReference type="Pfam" id="PF13385">
    <property type="entry name" value="Laminin_G_3"/>
    <property type="match status" value="2"/>
</dbReference>
<feature type="signal peptide" evidence="10">
    <location>
        <begin position="1"/>
        <end position="28"/>
    </location>
</feature>
<evidence type="ECO:0000256" key="3">
    <source>
        <dbReference type="ARBA" id="ARBA00022729"/>
    </source>
</evidence>
<dbReference type="SUPFAM" id="SSF75005">
    <property type="entry name" value="Arabinanase/levansucrase/invertase"/>
    <property type="match status" value="2"/>
</dbReference>
<evidence type="ECO:0000256" key="1">
    <source>
        <dbReference type="ARBA" id="ARBA00009865"/>
    </source>
</evidence>
<feature type="active site" description="Proton acceptor" evidence="8">
    <location>
        <position position="1047"/>
    </location>
</feature>
<organism evidence="12 13">
    <name type="scientific">Rathayibacter festucae DSM 15932</name>
    <dbReference type="NCBI Taxonomy" id="1328866"/>
    <lineage>
        <taxon>Bacteria</taxon>
        <taxon>Bacillati</taxon>
        <taxon>Actinomycetota</taxon>
        <taxon>Actinomycetes</taxon>
        <taxon>Micrococcales</taxon>
        <taxon>Microbacteriaceae</taxon>
        <taxon>Rathayibacter</taxon>
    </lineage>
</organism>
<proteinExistence type="inferred from homology"/>
<evidence type="ECO:0000256" key="10">
    <source>
        <dbReference type="SAM" id="SignalP"/>
    </source>
</evidence>
<dbReference type="EMBL" id="CP028137">
    <property type="protein sequence ID" value="AZZ53763.1"/>
    <property type="molecule type" value="Genomic_DNA"/>
</dbReference>
<feature type="site" description="Important for catalytic activity, responsible for pKa modulation of the active site Glu and correct orientation of both the proton donor and substrate" evidence="9">
    <location>
        <position position="1170"/>
    </location>
</feature>
<dbReference type="GO" id="GO:0004553">
    <property type="term" value="F:hydrolase activity, hydrolyzing O-glycosyl compounds"/>
    <property type="evidence" value="ECO:0007669"/>
    <property type="project" value="InterPro"/>
</dbReference>
<dbReference type="Gene3D" id="2.115.10.20">
    <property type="entry name" value="Glycosyl hydrolase domain, family 43"/>
    <property type="match status" value="2"/>
</dbReference>
<keyword evidence="7" id="KW-0326">Glycosidase</keyword>
<dbReference type="Gene3D" id="2.60.120.200">
    <property type="match status" value="2"/>
</dbReference>
<evidence type="ECO:0000256" key="5">
    <source>
        <dbReference type="ARBA" id="ARBA00023157"/>
    </source>
</evidence>
<keyword evidence="2" id="KW-0858">Xylan degradation</keyword>
<accession>A0A3Q9UYW6</accession>
<feature type="domain" description="LamG-like jellyroll fold" evidence="11">
    <location>
        <begin position="92"/>
        <end position="234"/>
    </location>
</feature>
<feature type="domain" description="LamG-like jellyroll fold" evidence="11">
    <location>
        <begin position="801"/>
        <end position="940"/>
    </location>
</feature>
<evidence type="ECO:0000313" key="13">
    <source>
        <dbReference type="Proteomes" id="UP000285317"/>
    </source>
</evidence>
<gene>
    <name evidence="12" type="ORF">C1I64_18110</name>
</gene>
<evidence type="ECO:0000256" key="9">
    <source>
        <dbReference type="PIRSR" id="PIRSR606710-2"/>
    </source>
</evidence>
<dbReference type="PANTHER" id="PTHR43772">
    <property type="entry name" value="ENDO-1,4-BETA-XYLANASE"/>
    <property type="match status" value="1"/>
</dbReference>
<feature type="chain" id="PRO_5018723083" evidence="10">
    <location>
        <begin position="29"/>
        <end position="1439"/>
    </location>
</feature>
<keyword evidence="4" id="KW-0378">Hydrolase</keyword>
<keyword evidence="5" id="KW-1015">Disulfide bond</keyword>